<evidence type="ECO:0000256" key="6">
    <source>
        <dbReference type="ARBA" id="ARBA00023145"/>
    </source>
</evidence>
<dbReference type="EC" id="3.4.19.13" evidence="9"/>
<dbReference type="InterPro" id="IPR043138">
    <property type="entry name" value="GGT_lsub"/>
</dbReference>
<reference evidence="11 12" key="1">
    <citation type="submission" date="2024-04" db="EMBL/GenBank/DDBJ databases">
        <title>Draft genome sequence of Sessilibacter corallicola NBRC 116591.</title>
        <authorList>
            <person name="Miyakawa T."/>
            <person name="Kusuya Y."/>
            <person name="Miura T."/>
        </authorList>
    </citation>
    <scope>NUCLEOTIDE SEQUENCE [LARGE SCALE GENOMIC DNA]</scope>
    <source>
        <strain evidence="11 12">KU-00831-HH</strain>
    </source>
</reference>
<comment type="PTM">
    <text evidence="9">Cleaved by autocatalysis into a large and a small subunit.</text>
</comment>
<organism evidence="11 12">
    <name type="scientific">Sessilibacter corallicola</name>
    <dbReference type="NCBI Taxonomy" id="2904075"/>
    <lineage>
        <taxon>Bacteria</taxon>
        <taxon>Pseudomonadati</taxon>
        <taxon>Pseudomonadota</taxon>
        <taxon>Gammaproteobacteria</taxon>
        <taxon>Cellvibrionales</taxon>
        <taxon>Cellvibrionaceae</taxon>
        <taxon>Sessilibacter</taxon>
    </lineage>
</organism>
<gene>
    <name evidence="11" type="primary">ggt_2</name>
    <name evidence="11" type="ORF">NBRC116591_41010</name>
</gene>
<dbReference type="PANTHER" id="PTHR43199:SF1">
    <property type="entry name" value="GLUTATHIONE HYDROLASE PROENZYME"/>
    <property type="match status" value="1"/>
</dbReference>
<sequence>MLRKMLSLLLIVYCSVSWSEPAAIIDHQSIFHPVVGQKGMVSSQEALATEVGLDILRQGGNAVDSAVAVGFALAVTLPKAGNLGGGGFMLLHLAEEQKTIAIDYREMAPLAASRDMFIASDGNVNTDLARKSFRSAGVPGTVAGLLHALGKYGTMTPAEVIAPAIKLADQGFVLSHELADELKSRRNQLSRSKAGKAIFFKADGSAYKAGERFVQKDLAWSLKQIAKQGSKAFYEGAIAKKIVKDSQRNGGIITKEDMANYVVKEREPVRSNYRNVEVVSMPPPSSGGIHVIQMLNILENYDLAAMGHNSSDYLHVLAESMKYAYADRSEYLGDPDFVDVPLTLLSDKAYGKRLAERINPNQARPSDEIKPGADIPYESHDTTHYSIADSHGNVVSNTYTLNFSYGSGIVVAGAGFLLNNEMDDFSAKPGSPNAFGLLGGSANAIEARKRPLSSMTPTLVFKDGHPYLVVGSPGGSKIINVVLQQILNVVDHGMNIAEASSVPRIHHQWYPDVLNVERGISPDTLKLLEHKGHALEQTRVLGSTQSIMIDNNLLYGASDPRRPGAKTLAH</sequence>
<keyword evidence="5 9" id="KW-0378">Hydrolase</keyword>
<dbReference type="Gene3D" id="3.60.20.40">
    <property type="match status" value="1"/>
</dbReference>
<dbReference type="NCBIfam" id="TIGR00066">
    <property type="entry name" value="g_glut_trans"/>
    <property type="match status" value="1"/>
</dbReference>
<evidence type="ECO:0000256" key="10">
    <source>
        <dbReference type="SAM" id="SignalP"/>
    </source>
</evidence>
<evidence type="ECO:0000313" key="11">
    <source>
        <dbReference type="EMBL" id="GAA6170287.1"/>
    </source>
</evidence>
<feature type="chain" id="PRO_5047202309" description="Glutathione hydrolase proenzyme" evidence="10">
    <location>
        <begin position="20"/>
        <end position="570"/>
    </location>
</feature>
<keyword evidence="10" id="KW-0732">Signal</keyword>
<dbReference type="Proteomes" id="UP001465153">
    <property type="component" value="Unassembled WGS sequence"/>
</dbReference>
<dbReference type="InterPro" id="IPR000101">
    <property type="entry name" value="GGT_peptidase"/>
</dbReference>
<evidence type="ECO:0000256" key="8">
    <source>
        <dbReference type="ARBA" id="ARBA00047417"/>
    </source>
</evidence>
<proteinExistence type="inferred from homology"/>
<evidence type="ECO:0000256" key="9">
    <source>
        <dbReference type="RuleBase" id="RU368036"/>
    </source>
</evidence>
<feature type="signal peptide" evidence="10">
    <location>
        <begin position="1"/>
        <end position="19"/>
    </location>
</feature>
<evidence type="ECO:0000256" key="7">
    <source>
        <dbReference type="ARBA" id="ARBA00023315"/>
    </source>
</evidence>
<accession>A0ABQ0AF58</accession>
<comment type="pathway">
    <text evidence="9">Sulfur metabolism; glutathione metabolism.</text>
</comment>
<dbReference type="InterPro" id="IPR029055">
    <property type="entry name" value="Ntn_hydrolases_N"/>
</dbReference>
<dbReference type="InterPro" id="IPR055262">
    <property type="entry name" value="GGT_CS"/>
</dbReference>
<evidence type="ECO:0000256" key="3">
    <source>
        <dbReference type="ARBA" id="ARBA00009381"/>
    </source>
</evidence>
<protein>
    <recommendedName>
        <fullName evidence="9">Glutathione hydrolase proenzyme</fullName>
        <ecNumber evidence="9">2.3.2.2</ecNumber>
        <ecNumber evidence="9">3.4.19.13</ecNumber>
    </recommendedName>
    <component>
        <recommendedName>
            <fullName evidence="9">Glutathione hydrolase large chain</fullName>
        </recommendedName>
    </component>
    <component>
        <recommendedName>
            <fullName evidence="9">Glutathione hydrolase small chain</fullName>
        </recommendedName>
    </component>
</protein>
<evidence type="ECO:0000256" key="1">
    <source>
        <dbReference type="ARBA" id="ARBA00001049"/>
    </source>
</evidence>
<evidence type="ECO:0000313" key="12">
    <source>
        <dbReference type="Proteomes" id="UP001465153"/>
    </source>
</evidence>
<dbReference type="Gene3D" id="1.10.246.130">
    <property type="match status" value="1"/>
</dbReference>
<evidence type="ECO:0000256" key="5">
    <source>
        <dbReference type="ARBA" id="ARBA00022801"/>
    </source>
</evidence>
<comment type="catalytic activity">
    <reaction evidence="8 9">
        <text>an N-terminal (5-L-glutamyl)-[peptide] + an alpha-amino acid = 5-L-glutamyl amino acid + an N-terminal L-alpha-aminoacyl-[peptide]</text>
        <dbReference type="Rhea" id="RHEA:23904"/>
        <dbReference type="Rhea" id="RHEA-COMP:9780"/>
        <dbReference type="Rhea" id="RHEA-COMP:9795"/>
        <dbReference type="ChEBI" id="CHEBI:77644"/>
        <dbReference type="ChEBI" id="CHEBI:78597"/>
        <dbReference type="ChEBI" id="CHEBI:78599"/>
        <dbReference type="ChEBI" id="CHEBI:78608"/>
        <dbReference type="EC" id="2.3.2.2"/>
    </reaction>
</comment>
<dbReference type="InterPro" id="IPR043137">
    <property type="entry name" value="GGT_ssub_C"/>
</dbReference>
<dbReference type="Pfam" id="PF01019">
    <property type="entry name" value="G_glu_transpept"/>
    <property type="match status" value="1"/>
</dbReference>
<keyword evidence="12" id="KW-1185">Reference proteome</keyword>
<comment type="similarity">
    <text evidence="3 9">Belongs to the gamma-glutamyltransferase family.</text>
</comment>
<keyword evidence="7 9" id="KW-0012">Acyltransferase</keyword>
<dbReference type="RefSeq" id="WP_353304587.1">
    <property type="nucleotide sequence ID" value="NZ_BAABWN010000023.1"/>
</dbReference>
<name>A0ABQ0AF58_9GAMM</name>
<keyword evidence="9" id="KW-0317">Glutathione biosynthesis</keyword>
<dbReference type="PRINTS" id="PR01210">
    <property type="entry name" value="GGTRANSPTASE"/>
</dbReference>
<keyword evidence="4 9" id="KW-0808">Transferase</keyword>
<dbReference type="EMBL" id="BAABWN010000023">
    <property type="protein sequence ID" value="GAA6170287.1"/>
    <property type="molecule type" value="Genomic_DNA"/>
</dbReference>
<comment type="catalytic activity">
    <reaction evidence="1 9">
        <text>an S-substituted glutathione + H2O = an S-substituted L-cysteinylglycine + L-glutamate</text>
        <dbReference type="Rhea" id="RHEA:59468"/>
        <dbReference type="ChEBI" id="CHEBI:15377"/>
        <dbReference type="ChEBI" id="CHEBI:29985"/>
        <dbReference type="ChEBI" id="CHEBI:90779"/>
        <dbReference type="ChEBI" id="CHEBI:143103"/>
        <dbReference type="EC" id="3.4.19.13"/>
    </reaction>
</comment>
<comment type="caution">
    <text evidence="11">The sequence shown here is derived from an EMBL/GenBank/DDBJ whole genome shotgun (WGS) entry which is preliminary data.</text>
</comment>
<dbReference type="EC" id="2.3.2.2" evidence="9"/>
<dbReference type="PROSITE" id="PS00462">
    <property type="entry name" value="G_GLU_TRANSPEPTIDASE"/>
    <property type="match status" value="1"/>
</dbReference>
<dbReference type="InterPro" id="IPR051792">
    <property type="entry name" value="GGT_bact"/>
</dbReference>
<keyword evidence="6 9" id="KW-0865">Zymogen</keyword>
<dbReference type="SUPFAM" id="SSF56235">
    <property type="entry name" value="N-terminal nucleophile aminohydrolases (Ntn hydrolases)"/>
    <property type="match status" value="1"/>
</dbReference>
<comment type="subunit">
    <text evidence="9">This enzyme consists of two polypeptide chains, which are synthesized in precursor form from a single polypeptide.</text>
</comment>
<dbReference type="PANTHER" id="PTHR43199">
    <property type="entry name" value="GLUTATHIONE HYDROLASE"/>
    <property type="match status" value="1"/>
</dbReference>
<evidence type="ECO:0000256" key="4">
    <source>
        <dbReference type="ARBA" id="ARBA00022679"/>
    </source>
</evidence>
<evidence type="ECO:0000256" key="2">
    <source>
        <dbReference type="ARBA" id="ARBA00001089"/>
    </source>
</evidence>
<comment type="catalytic activity">
    <reaction evidence="2 9">
        <text>glutathione + H2O = L-cysteinylglycine + L-glutamate</text>
        <dbReference type="Rhea" id="RHEA:28807"/>
        <dbReference type="ChEBI" id="CHEBI:15377"/>
        <dbReference type="ChEBI" id="CHEBI:29985"/>
        <dbReference type="ChEBI" id="CHEBI:57925"/>
        <dbReference type="ChEBI" id="CHEBI:61694"/>
        <dbReference type="EC" id="3.4.19.13"/>
    </reaction>
</comment>